<comment type="subcellular location">
    <subcellularLocation>
        <location evidence="1">Membrane</location>
        <topology evidence="1">Multi-pass membrane protein</topology>
    </subcellularLocation>
</comment>
<dbReference type="PANTHER" id="PTHR31310">
    <property type="match status" value="1"/>
</dbReference>
<dbReference type="Gene3D" id="1.20.144.10">
    <property type="entry name" value="Phosphatidic acid phosphatase type 2/haloperoxidase"/>
    <property type="match status" value="1"/>
</dbReference>
<evidence type="ECO:0000313" key="7">
    <source>
        <dbReference type="EMBL" id="GBH31490.1"/>
    </source>
</evidence>
<organism evidence="7 8">
    <name type="scientific">Sphingobium xenophagum</name>
    <dbReference type="NCBI Taxonomy" id="121428"/>
    <lineage>
        <taxon>Bacteria</taxon>
        <taxon>Pseudomonadati</taxon>
        <taxon>Pseudomonadota</taxon>
        <taxon>Alphaproteobacteria</taxon>
        <taxon>Sphingomonadales</taxon>
        <taxon>Sphingomonadaceae</taxon>
        <taxon>Sphingobium</taxon>
    </lineage>
</organism>
<evidence type="ECO:0000259" key="6">
    <source>
        <dbReference type="Pfam" id="PF14378"/>
    </source>
</evidence>
<dbReference type="EMBL" id="BBQY01000016">
    <property type="protein sequence ID" value="GBH31490.1"/>
    <property type="molecule type" value="Genomic_DNA"/>
</dbReference>
<evidence type="ECO:0000256" key="1">
    <source>
        <dbReference type="ARBA" id="ARBA00004141"/>
    </source>
</evidence>
<evidence type="ECO:0000256" key="4">
    <source>
        <dbReference type="ARBA" id="ARBA00023136"/>
    </source>
</evidence>
<name>A0A401J4I4_SPHXE</name>
<keyword evidence="8" id="KW-1185">Reference proteome</keyword>
<dbReference type="Pfam" id="PF14378">
    <property type="entry name" value="PAP2_3"/>
    <property type="match status" value="1"/>
</dbReference>
<feature type="transmembrane region" description="Helical" evidence="5">
    <location>
        <begin position="12"/>
        <end position="35"/>
    </location>
</feature>
<feature type="transmembrane region" description="Helical" evidence="5">
    <location>
        <begin position="168"/>
        <end position="191"/>
    </location>
</feature>
<feature type="transmembrane region" description="Helical" evidence="5">
    <location>
        <begin position="41"/>
        <end position="63"/>
    </location>
</feature>
<feature type="transmembrane region" description="Helical" evidence="5">
    <location>
        <begin position="75"/>
        <end position="95"/>
    </location>
</feature>
<accession>A0A401J4I4</accession>
<keyword evidence="2 5" id="KW-0812">Transmembrane</keyword>
<dbReference type="InterPro" id="IPR026841">
    <property type="entry name" value="Aur1/Ipt1"/>
</dbReference>
<feature type="transmembrane region" description="Helical" evidence="5">
    <location>
        <begin position="257"/>
        <end position="274"/>
    </location>
</feature>
<dbReference type="RefSeq" id="WP_262503616.1">
    <property type="nucleotide sequence ID" value="NZ_BBQY01000016.1"/>
</dbReference>
<dbReference type="STRING" id="1192759.GCA_000277525_01679"/>
<dbReference type="PANTHER" id="PTHR31310:SF7">
    <property type="entry name" value="PA-PHOSPHATASE RELATED-FAMILY PROTEIN DDB_G0268928"/>
    <property type="match status" value="1"/>
</dbReference>
<evidence type="ECO:0000256" key="3">
    <source>
        <dbReference type="ARBA" id="ARBA00022989"/>
    </source>
</evidence>
<feature type="domain" description="Inositolphosphotransferase Aur1/Ipt1" evidence="6">
    <location>
        <begin position="138"/>
        <end position="295"/>
    </location>
</feature>
<feature type="transmembrane region" description="Helical" evidence="5">
    <location>
        <begin position="228"/>
        <end position="250"/>
    </location>
</feature>
<reference evidence="7 8" key="1">
    <citation type="submission" date="2014-12" db="EMBL/GenBank/DDBJ databases">
        <title>Whole genome sequencing of Sphingobium xenophagum OW59.</title>
        <authorList>
            <person name="Ohta Y."/>
            <person name="Nishi S."/>
            <person name="Hatada Y."/>
        </authorList>
    </citation>
    <scope>NUCLEOTIDE SEQUENCE [LARGE SCALE GENOMIC DNA]</scope>
    <source>
        <strain evidence="7 8">OW59</strain>
    </source>
</reference>
<protein>
    <recommendedName>
        <fullName evidence="6">Inositolphosphotransferase Aur1/Ipt1 domain-containing protein</fullName>
    </recommendedName>
</protein>
<feature type="transmembrane region" description="Helical" evidence="5">
    <location>
        <begin position="136"/>
        <end position="156"/>
    </location>
</feature>
<dbReference type="GO" id="GO:0016020">
    <property type="term" value="C:membrane"/>
    <property type="evidence" value="ECO:0007669"/>
    <property type="project" value="UniProtKB-SubCell"/>
</dbReference>
<proteinExistence type="predicted"/>
<keyword evidence="3 5" id="KW-1133">Transmembrane helix</keyword>
<evidence type="ECO:0000256" key="5">
    <source>
        <dbReference type="SAM" id="Phobius"/>
    </source>
</evidence>
<dbReference type="AlphaFoldDB" id="A0A401J4I4"/>
<evidence type="ECO:0000256" key="2">
    <source>
        <dbReference type="ARBA" id="ARBA00022692"/>
    </source>
</evidence>
<comment type="caution">
    <text evidence="7">The sequence shown here is derived from an EMBL/GenBank/DDBJ whole genome shotgun (WGS) entry which is preliminary data.</text>
</comment>
<dbReference type="Proteomes" id="UP000290975">
    <property type="component" value="Unassembled WGS sequence"/>
</dbReference>
<evidence type="ECO:0000313" key="8">
    <source>
        <dbReference type="Proteomes" id="UP000290975"/>
    </source>
</evidence>
<dbReference type="InterPro" id="IPR052185">
    <property type="entry name" value="IPC_Synthase-Related"/>
</dbReference>
<keyword evidence="4 5" id="KW-0472">Membrane</keyword>
<sequence length="321" mass="36092">MNILKSNLPPEISISLLMITVMVAFSAIFQLPIVYPTGERAAFVGIHYLYPLMGVGVWGAFAFYGQRRAIARTFLIALPCYVVVLFVYFNIKLWIPHINPYLFDEFYWEIDQKFRPLVEICMVLRRSMAVFIPYEANFYMIGYIAMFYGSFCYHAFRTPDKFSELVIAALLLQGLGTLAYLVAPAIGPFIYEAGLNPMVTAGQHSMLDFYNQSVAEGPIWLARNGGKAFTVGLAAMPSLHSAAAFLFLSFAWKHGRILVPLYAFITFFIFVTAVATRWHYLIDVPIGVLIAWVSVKGAERLSRTPSMETATLSRPLAELPA</sequence>
<gene>
    <name evidence="7" type="ORF">MBESOW_P2746</name>
</gene>